<organism evidence="1 2">
    <name type="scientific">Polarella glacialis</name>
    <name type="common">Dinoflagellate</name>
    <dbReference type="NCBI Taxonomy" id="89957"/>
    <lineage>
        <taxon>Eukaryota</taxon>
        <taxon>Sar</taxon>
        <taxon>Alveolata</taxon>
        <taxon>Dinophyceae</taxon>
        <taxon>Suessiales</taxon>
        <taxon>Suessiaceae</taxon>
        <taxon>Polarella</taxon>
    </lineage>
</organism>
<evidence type="ECO:0000313" key="1">
    <source>
        <dbReference type="EMBL" id="CAE8626298.1"/>
    </source>
</evidence>
<protein>
    <submittedName>
        <fullName evidence="1">Uncharacterized protein</fullName>
    </submittedName>
</protein>
<proteinExistence type="predicted"/>
<dbReference type="AlphaFoldDB" id="A0A813GIS9"/>
<name>A0A813GIS9_POLGL</name>
<dbReference type="EMBL" id="CAJNNV010028947">
    <property type="protein sequence ID" value="CAE8626298.1"/>
    <property type="molecule type" value="Genomic_DNA"/>
</dbReference>
<gene>
    <name evidence="1" type="ORF">PGLA1383_LOCUS43240</name>
</gene>
<sequence>AKKVAAEALTKAYDVSKNQALEEAKTSAYHSAKGKEIEEEEEEEEENFLAARSGRFSAGNWRDGEVDAPQAAFIRAAQSLASKLGLQVWYDVCSHGYVWDHLLTLFHVLPGRLLVPSFGEAAWPPGVSSGSQHEGLLTRGFREADVLLASDADVRDFLALGPRHLVLATGGVRDWLAEKWGLRRPEQRTSTSRSAATTRDVFSQVVALSHGADEDHFWGGDSSKVERGARFPTLQFTRYMQRHRHKSAALSSSKLLSWLRPGLPTLLYLATSLDHCSSPAFLSPAPTGTWRCEPGKAPSRVVMRGLRHLCSKANVIVRPHPQDLEEHGLSYFGRALPGAFIDDYRAGRTPGELAELADVLVGEPSAATAAALRSALGKPLVYLLRDERMYSCVRAHVLNDDMAEVFFPDAANSSAALFLRVLERARARDWRSARAARSRYLRRYHGRVDGFEEYRLALRLLELGAGQGDSDFPAAELRELRRLLRNFSHVPLWDTPRPPPCNSSCCKELATWM</sequence>
<reference evidence="1" key="1">
    <citation type="submission" date="2021-02" db="EMBL/GenBank/DDBJ databases">
        <authorList>
            <person name="Dougan E. K."/>
            <person name="Rhodes N."/>
            <person name="Thang M."/>
            <person name="Chan C."/>
        </authorList>
    </citation>
    <scope>NUCLEOTIDE SEQUENCE</scope>
</reference>
<evidence type="ECO:0000313" key="2">
    <source>
        <dbReference type="Proteomes" id="UP000654075"/>
    </source>
</evidence>
<accession>A0A813GIS9</accession>
<keyword evidence="2" id="KW-1185">Reference proteome</keyword>
<feature type="non-terminal residue" evidence="1">
    <location>
        <position position="513"/>
    </location>
</feature>
<comment type="caution">
    <text evidence="1">The sequence shown here is derived from an EMBL/GenBank/DDBJ whole genome shotgun (WGS) entry which is preliminary data.</text>
</comment>
<dbReference type="Proteomes" id="UP000654075">
    <property type="component" value="Unassembled WGS sequence"/>
</dbReference>